<dbReference type="SUPFAM" id="SSF53474">
    <property type="entry name" value="alpha/beta-Hydrolases"/>
    <property type="match status" value="1"/>
</dbReference>
<feature type="domain" description="Alpha/beta hydrolase fold-3" evidence="3">
    <location>
        <begin position="119"/>
        <end position="317"/>
    </location>
</feature>
<dbReference type="GO" id="GO:0016787">
    <property type="term" value="F:hydrolase activity"/>
    <property type="evidence" value="ECO:0007669"/>
    <property type="project" value="UniProtKB-KW"/>
</dbReference>
<gene>
    <name evidence="4" type="ORF">EDB92DRAFT_1899047</name>
</gene>
<dbReference type="InterPro" id="IPR029058">
    <property type="entry name" value="AB_hydrolase_fold"/>
</dbReference>
<name>A0AAD4L847_9AGAM</name>
<keyword evidence="1" id="KW-0378">Hydrolase</keyword>
<dbReference type="EMBL" id="JAKELL010000125">
    <property type="protein sequence ID" value="KAH8981024.1"/>
    <property type="molecule type" value="Genomic_DNA"/>
</dbReference>
<dbReference type="InterPro" id="IPR050300">
    <property type="entry name" value="GDXG_lipolytic_enzyme"/>
</dbReference>
<evidence type="ECO:0000259" key="3">
    <source>
        <dbReference type="Pfam" id="PF07859"/>
    </source>
</evidence>
<dbReference type="InterPro" id="IPR013094">
    <property type="entry name" value="AB_hydrolase_3"/>
</dbReference>
<evidence type="ECO:0000256" key="2">
    <source>
        <dbReference type="SAM" id="Phobius"/>
    </source>
</evidence>
<dbReference type="Pfam" id="PF07859">
    <property type="entry name" value="Abhydrolase_3"/>
    <property type="match status" value="1"/>
</dbReference>
<reference evidence="4" key="1">
    <citation type="submission" date="2022-01" db="EMBL/GenBank/DDBJ databases">
        <title>Comparative genomics reveals a dynamic genome evolution in the ectomycorrhizal milk-cap (Lactarius) mushrooms.</title>
        <authorList>
            <consortium name="DOE Joint Genome Institute"/>
            <person name="Lebreton A."/>
            <person name="Tang N."/>
            <person name="Kuo A."/>
            <person name="LaButti K."/>
            <person name="Drula E."/>
            <person name="Barry K."/>
            <person name="Clum A."/>
            <person name="Lipzen A."/>
            <person name="Mousain D."/>
            <person name="Ng V."/>
            <person name="Wang R."/>
            <person name="Wang X."/>
            <person name="Dai Y."/>
            <person name="Henrissat B."/>
            <person name="Grigoriev I.V."/>
            <person name="Guerin-Laguette A."/>
            <person name="Yu F."/>
            <person name="Martin F.M."/>
        </authorList>
    </citation>
    <scope>NUCLEOTIDE SEQUENCE</scope>
    <source>
        <strain evidence="4">QP</strain>
    </source>
</reference>
<keyword evidence="5" id="KW-1185">Reference proteome</keyword>
<dbReference type="Proteomes" id="UP001201163">
    <property type="component" value="Unassembled WGS sequence"/>
</dbReference>
<dbReference type="Gene3D" id="3.40.50.1820">
    <property type="entry name" value="alpha/beta hydrolase"/>
    <property type="match status" value="1"/>
</dbReference>
<proteinExistence type="predicted"/>
<dbReference type="PANTHER" id="PTHR48081:SF31">
    <property type="entry name" value="STERYL ACETYL HYDROLASE MUG81-RELATED"/>
    <property type="match status" value="1"/>
</dbReference>
<keyword evidence="2" id="KW-1133">Transmembrane helix</keyword>
<evidence type="ECO:0000313" key="5">
    <source>
        <dbReference type="Proteomes" id="UP001201163"/>
    </source>
</evidence>
<dbReference type="PANTHER" id="PTHR48081">
    <property type="entry name" value="AB HYDROLASE SUPERFAMILY PROTEIN C4A8.06C"/>
    <property type="match status" value="1"/>
</dbReference>
<protein>
    <submittedName>
        <fullName evidence="4">Alpha/beta-hydrolase</fullName>
    </submittedName>
</protein>
<evidence type="ECO:0000313" key="4">
    <source>
        <dbReference type="EMBL" id="KAH8981024.1"/>
    </source>
</evidence>
<keyword evidence="2" id="KW-0812">Transmembrane</keyword>
<organism evidence="4 5">
    <name type="scientific">Lactarius akahatsu</name>
    <dbReference type="NCBI Taxonomy" id="416441"/>
    <lineage>
        <taxon>Eukaryota</taxon>
        <taxon>Fungi</taxon>
        <taxon>Dikarya</taxon>
        <taxon>Basidiomycota</taxon>
        <taxon>Agaricomycotina</taxon>
        <taxon>Agaricomycetes</taxon>
        <taxon>Russulales</taxon>
        <taxon>Russulaceae</taxon>
        <taxon>Lactarius</taxon>
    </lineage>
</organism>
<accession>A0AAD4L847</accession>
<evidence type="ECO:0000256" key="1">
    <source>
        <dbReference type="ARBA" id="ARBA00022801"/>
    </source>
</evidence>
<dbReference type="AlphaFoldDB" id="A0AAD4L847"/>
<feature type="transmembrane region" description="Helical" evidence="2">
    <location>
        <begin position="20"/>
        <end position="39"/>
    </location>
</feature>
<comment type="caution">
    <text evidence="4">The sequence shown here is derived from an EMBL/GenBank/DDBJ whole genome shotgun (WGS) entry which is preliminary data.</text>
</comment>
<sequence length="349" mass="38218">MSPSTSSNDDSFRPLTLRERLWLVPILLKLPIVVTIGIFRGNKGRSWSRSANLALTRYLFDHEWEIHTLRSFIGVTTSQMYQTWARSVKQEVLTDVLPEGAKLHWIGPRRDASHHKVFLYFHGGCFVLPTRPDYFPFLHSLQKALSADVEEVGVVALEYSLAPDAPVPTQLRQANAALTHLLQKGISPSNIVIGGDSAGANLTLQLASHLLHPLASIPAPPTLSQPFAGALLISPWLAYSLMSDLVKSGVTPELKHHVEPATAPAGWWSGLDGVYPRLLITAGEHEGLFDEIIDTSRVIGEHVKDTTTVVEPGGIHEDMIVKFAVGQGGNGQDYDATVAFLTSSFRGRN</sequence>
<keyword evidence="2" id="KW-0472">Membrane</keyword>